<dbReference type="OrthoDB" id="8194025at2759"/>
<dbReference type="GO" id="GO:0008061">
    <property type="term" value="F:chitin binding"/>
    <property type="evidence" value="ECO:0007669"/>
    <property type="project" value="InterPro"/>
</dbReference>
<feature type="compositionally biased region" description="Basic and acidic residues" evidence="1">
    <location>
        <begin position="1261"/>
        <end position="1279"/>
    </location>
</feature>
<feature type="compositionally biased region" description="Basic and acidic residues" evidence="1">
    <location>
        <begin position="634"/>
        <end position="646"/>
    </location>
</feature>
<feature type="compositionally biased region" description="Low complexity" evidence="1">
    <location>
        <begin position="1827"/>
        <end position="1838"/>
    </location>
</feature>
<evidence type="ECO:0000313" key="3">
    <source>
        <dbReference type="EMBL" id="GFG37218.1"/>
    </source>
</evidence>
<name>A0A6L2Q310_COPFO</name>
<sequence length="2109" mass="233510">YLDFDNLPDTNFSCEGKVIGGYYADVETGCQMFHVCTIGQKGETTDIKFLCLNGTVFDQETRVCERVDEVDCSKTEGFYNLNLELYGNNAAVSFPEQDTEGEEDEEEEAEEEGEEEETESEENTETSDTSSNGASLTQKVSTSKPPTPTPSSPNPITAHPPSTTTPKTPVHPFVPTTTYKSNPHLTHFHSTTTPSIAAFLAINNAFSSSTSNQEGSKFGDNSSHYDEDEVGEEDEEEEEEDDSTTDRPGIVINGGTSHHFPVTTVSSQIRPVSPGHHNIPQHNVKVHGTGESGVILSQSNRQQPQKSQSTSTHSGHLYGHQTPLIVKDTSAHSKHQLNTQFILNQQRNNENKQHHGFTPIPNPDNKNQFLFSSTTRQPPVLFTTKSPGGYSAPAIESFSHHAVGTQPPLHVTQRPPNHSPLPPQTNAHQVPPNPLVHQIRANIANNGGFLSQTIQISQNPLTFQFNSNGNNRQLFTTPSVAVVATTSSTSSSSSARTGSTGKVGNISPVISLTSSIGNTPKGSGVTNNSSVSVQLFTETAPPNSYDEYQEGDVHSDPFFRDVPKIAKPSTSLKTSSSTRHRIVRKKREALKNILVKPKLVFLSPYNNIRYKRKAVAQTGLPTEAFGTGKGRYRSRSEDSNRSRGEKSSLQTNAREQIQVESHSRRTSIPEKLGSKQNSERSSPSPFVAVTYEVSTIVPKVLKQAPHYSGTVSNISLPSAAPKRLESTVLSSRVRAENHQGYERTSVKVTRPYKQNVAGDMYNHHPLQISGLPDHTESFKQFVGEESSVLDGLLASTSGPTESNYEIPKPSAWIGAEISQTLQNITKDVPIARTHGRGEHRHLQHQPSQSNLGQEGSVGSHSRHSGQRSRQKTRMGATGSAHENDKYLPRRPLTFQTRGDTNTMKTASRIADNRYSDSKNVDERTFYRHHASPPSRIRNYARKLDISNRSQDVARSDSNKLIHPTSETQMESDAATEPLAESPFHPQISVPKTNFSCADKIPGGYYADLEADCQLFHICSMGRHGKITDNMFLCGPGTRFDQRSRICQTRDLVDCSLSASLYYLNSHFQLNSADGISTRDASFESQKIRTRRETIKELPPGSKQPHYNIDNLPETSFTCGDKPQDGLYADVETQCQVFHLCRTISGQLTLESSFVCPPGTVFNQPEGNCDTKNEVDCALYSAPEHTFKKTETIGIRNQDLKSRHTRHTVMEGKHMKLNLASPKKDAVYKHVMHKNYRMKRDTNKETFDYYDYVDDNYEAHAVKPKNRDMSPADDRIKPSKDNTANSEDYDSAPASADQGAKEDLYLFKSQKNEKDGQKYIVSADEDQRNKGPASFESSVAHTTEGALLHHKASVAAVDEITSVPIPYQLVLQNKSARMMGDKLDYVYEYEYDDEDRSVTSALPDLKQTSSAADDKNIKNYMKSITLDPRYDVENSYNFSTQETSDHIRNDAKFATVTHQLVDNVPLATSTTESILEINKSGKITTNQNLEAKVLEKVDSANGNVRSEDYEYEYYYDEDYTDSNETEADSSNKYLPSVKTEDQSLRESNGHNATEASGDKRDGSAHYVVTEEINPQIHRPSVEVDNISDTRETINFNLTFEASEELNVEPPAPVQGSAKTHMSFGIDVAALNKQQSTSTERAIISELFETNINPSPSGVGGSIAYVELSSPVQVEESLSQHTQRTQNLTSTEVTLQNFSAQIPSQSTSKSMLQPLKSNNIFRNRFSTLVPPLFVFQSREKLNSIKSTTERNAHTVATNFTGNNVRESEGKPRTPHRFGLEHIQNHMAHIPEQMDVNSSTTALATYLFVDDPVTDDKEARSQNTVPSTRSSEMSKSEQNSSTDPHLLFSSNDDYKLKTDIPLAFAKSSKISADTVNKLIHSKNEAAHSSSGLTDSISSSELPMFPYMGVSTPSSSARYDSHNLSAVNSSVATDDNIMLKHFRADNSSLDHAFRNIFQLSRENTTSALVFSINNLAVPLTTTSSAFDIPSSEPSEVLPNTSPSSHLGYTLSAVTSQPSVSADTTHTTGFLCTGRELHRYHPDTDDCRMFHYCSPGFHERQVLDFRFICQNGTAFRADTHKCENEFLVPTCVKLKCLAFGVDLVGNETVREMQA</sequence>
<feature type="region of interest" description="Disordered" evidence="1">
    <location>
        <begin position="208"/>
        <end position="261"/>
    </location>
</feature>
<accession>A0A6L2Q310</accession>
<proteinExistence type="predicted"/>
<feature type="compositionally biased region" description="Polar residues" evidence="1">
    <location>
        <begin position="893"/>
        <end position="905"/>
    </location>
</feature>
<dbReference type="InterPro" id="IPR036508">
    <property type="entry name" value="Chitin-bd_dom_sf"/>
</dbReference>
<feature type="region of interest" description="Disordered" evidence="1">
    <location>
        <begin position="1520"/>
        <end position="1561"/>
    </location>
</feature>
<feature type="domain" description="Chitin-binding type-2" evidence="2">
    <location>
        <begin position="993"/>
        <end position="1056"/>
    </location>
</feature>
<protein>
    <recommendedName>
        <fullName evidence="2">Chitin-binding type-2 domain-containing protein</fullName>
    </recommendedName>
</protein>
<comment type="caution">
    <text evidence="3">The sequence shown here is derived from an EMBL/GenBank/DDBJ whole genome shotgun (WGS) entry which is preliminary data.</text>
</comment>
<feature type="domain" description="Chitin-binding type-2" evidence="2">
    <location>
        <begin position="1115"/>
        <end position="1178"/>
    </location>
</feature>
<dbReference type="GO" id="GO:0005576">
    <property type="term" value="C:extracellular region"/>
    <property type="evidence" value="ECO:0007669"/>
    <property type="project" value="InterPro"/>
</dbReference>
<dbReference type="InterPro" id="IPR002557">
    <property type="entry name" value="Chitin-bd_dom"/>
</dbReference>
<organism evidence="3 4">
    <name type="scientific">Coptotermes formosanus</name>
    <name type="common">Formosan subterranean termite</name>
    <dbReference type="NCBI Taxonomy" id="36987"/>
    <lineage>
        <taxon>Eukaryota</taxon>
        <taxon>Metazoa</taxon>
        <taxon>Ecdysozoa</taxon>
        <taxon>Arthropoda</taxon>
        <taxon>Hexapoda</taxon>
        <taxon>Insecta</taxon>
        <taxon>Pterygota</taxon>
        <taxon>Neoptera</taxon>
        <taxon>Polyneoptera</taxon>
        <taxon>Dictyoptera</taxon>
        <taxon>Blattodea</taxon>
        <taxon>Blattoidea</taxon>
        <taxon>Termitoidae</taxon>
        <taxon>Rhinotermitidae</taxon>
        <taxon>Coptotermes</taxon>
    </lineage>
</organism>
<feature type="region of interest" description="Disordered" evidence="1">
    <location>
        <begin position="947"/>
        <end position="975"/>
    </location>
</feature>
<dbReference type="InParanoid" id="A0A6L2Q310"/>
<feature type="compositionally biased region" description="Basic residues" evidence="1">
    <location>
        <begin position="860"/>
        <end position="872"/>
    </location>
</feature>
<evidence type="ECO:0000256" key="1">
    <source>
        <dbReference type="SAM" id="MobiDB-lite"/>
    </source>
</evidence>
<feature type="non-terminal residue" evidence="3">
    <location>
        <position position="1"/>
    </location>
</feature>
<feature type="region of interest" description="Disordered" evidence="1">
    <location>
        <begin position="1811"/>
        <end position="1844"/>
    </location>
</feature>
<dbReference type="PANTHER" id="PTHR22933:SF43">
    <property type="entry name" value="LP10131P"/>
    <property type="match status" value="1"/>
</dbReference>
<feature type="region of interest" description="Disordered" evidence="1">
    <location>
        <begin position="621"/>
        <end position="685"/>
    </location>
</feature>
<feature type="compositionally biased region" description="Polar residues" evidence="1">
    <location>
        <begin position="674"/>
        <end position="684"/>
    </location>
</feature>
<dbReference type="PROSITE" id="PS50940">
    <property type="entry name" value="CHIT_BIND_II"/>
    <property type="match status" value="4"/>
</dbReference>
<feature type="region of interest" description="Disordered" evidence="1">
    <location>
        <begin position="1261"/>
        <end position="1297"/>
    </location>
</feature>
<evidence type="ECO:0000313" key="4">
    <source>
        <dbReference type="Proteomes" id="UP000502823"/>
    </source>
</evidence>
<dbReference type="InterPro" id="IPR052976">
    <property type="entry name" value="Scoloptoxin-like"/>
</dbReference>
<feature type="compositionally biased region" description="Basic and acidic residues" evidence="1">
    <location>
        <begin position="1537"/>
        <end position="1547"/>
    </location>
</feature>
<dbReference type="EMBL" id="BLKM01006393">
    <property type="protein sequence ID" value="GFG37218.1"/>
    <property type="molecule type" value="Genomic_DNA"/>
</dbReference>
<dbReference type="SUPFAM" id="SSF57625">
    <property type="entry name" value="Invertebrate chitin-binding proteins"/>
    <property type="match status" value="4"/>
</dbReference>
<feature type="domain" description="Chitin-binding type-2" evidence="2">
    <location>
        <begin position="11"/>
        <end position="74"/>
    </location>
</feature>
<feature type="compositionally biased region" description="Polar residues" evidence="1">
    <location>
        <begin position="208"/>
        <end position="222"/>
    </location>
</feature>
<reference evidence="4" key="1">
    <citation type="submission" date="2020-01" db="EMBL/GenBank/DDBJ databases">
        <title>Draft genome sequence of the Termite Coptotermes fromosanus.</title>
        <authorList>
            <person name="Itakura S."/>
            <person name="Yosikawa Y."/>
            <person name="Umezawa K."/>
        </authorList>
    </citation>
    <scope>NUCLEOTIDE SEQUENCE [LARGE SCALE GENOMIC DNA]</scope>
</reference>
<dbReference type="Pfam" id="PF01607">
    <property type="entry name" value="CBM_14"/>
    <property type="match status" value="3"/>
</dbReference>
<keyword evidence="4" id="KW-1185">Reference proteome</keyword>
<feature type="compositionally biased region" description="Polar residues" evidence="1">
    <location>
        <begin position="647"/>
        <end position="660"/>
    </location>
</feature>
<dbReference type="Proteomes" id="UP000502823">
    <property type="component" value="Unassembled WGS sequence"/>
</dbReference>
<gene>
    <name evidence="3" type="ORF">Cfor_11986</name>
</gene>
<evidence type="ECO:0000259" key="2">
    <source>
        <dbReference type="PROSITE" id="PS50940"/>
    </source>
</evidence>
<feature type="domain" description="Chitin-binding type-2" evidence="2">
    <location>
        <begin position="2024"/>
        <end position="2088"/>
    </location>
</feature>
<feature type="compositionally biased region" description="Acidic residues" evidence="1">
    <location>
        <begin position="226"/>
        <end position="243"/>
    </location>
</feature>
<feature type="region of interest" description="Disordered" evidence="1">
    <location>
        <begin position="94"/>
        <end position="178"/>
    </location>
</feature>
<feature type="compositionally biased region" description="Basic and acidic residues" evidence="1">
    <location>
        <begin position="947"/>
        <end position="959"/>
    </location>
</feature>
<dbReference type="SMART" id="SM00494">
    <property type="entry name" value="ChtBD2"/>
    <property type="match status" value="4"/>
</dbReference>
<dbReference type="Gene3D" id="2.170.140.10">
    <property type="entry name" value="Chitin binding domain"/>
    <property type="match status" value="3"/>
</dbReference>
<feature type="region of interest" description="Disordered" evidence="1">
    <location>
        <begin position="836"/>
        <end position="915"/>
    </location>
</feature>
<dbReference type="PANTHER" id="PTHR22933">
    <property type="entry name" value="FI18007P1-RELATED"/>
    <property type="match status" value="1"/>
</dbReference>
<feature type="compositionally biased region" description="Acidic residues" evidence="1">
    <location>
        <begin position="97"/>
        <end position="125"/>
    </location>
</feature>
<feature type="compositionally biased region" description="Polar residues" evidence="1">
    <location>
        <begin position="844"/>
        <end position="853"/>
    </location>
</feature>